<accession>A0A9X1SVX2</accession>
<sequence length="100" mass="10241">MADAAAVVAGLVTGYRVIRGSHAQNTAAERYRAAIQKALKSITFARGEATAEAEATALDQPAAEAITGQAALVARPIAFPSPLRRVVGRVGDLKAASTVP</sequence>
<dbReference type="AlphaFoldDB" id="A0A9X1SVX2"/>
<evidence type="ECO:0000313" key="2">
    <source>
        <dbReference type="Proteomes" id="UP001138997"/>
    </source>
</evidence>
<gene>
    <name evidence="1" type="ORF">LR394_24680</name>
</gene>
<reference evidence="1" key="1">
    <citation type="submission" date="2021-11" db="EMBL/GenBank/DDBJ databases">
        <title>Streptomyces corallinus and Kineosporia corallina sp. nov., two new coral-derived marine actinobacteria.</title>
        <authorList>
            <person name="Buangrab K."/>
            <person name="Sutthacheep M."/>
            <person name="Yeemin T."/>
            <person name="Harunari E."/>
            <person name="Igarashi Y."/>
            <person name="Sripreechasak P."/>
            <person name="Kanchanasin P."/>
            <person name="Tanasupawat S."/>
            <person name="Phongsopitanun W."/>
        </authorList>
    </citation>
    <scope>NUCLEOTIDE SEQUENCE</scope>
    <source>
        <strain evidence="1">JCM 31032</strain>
    </source>
</reference>
<evidence type="ECO:0000313" key="1">
    <source>
        <dbReference type="EMBL" id="MCD5314109.1"/>
    </source>
</evidence>
<keyword evidence="2" id="KW-1185">Reference proteome</keyword>
<organism evidence="1 2">
    <name type="scientific">Kineosporia babensis</name>
    <dbReference type="NCBI Taxonomy" id="499548"/>
    <lineage>
        <taxon>Bacteria</taxon>
        <taxon>Bacillati</taxon>
        <taxon>Actinomycetota</taxon>
        <taxon>Actinomycetes</taxon>
        <taxon>Kineosporiales</taxon>
        <taxon>Kineosporiaceae</taxon>
        <taxon>Kineosporia</taxon>
    </lineage>
</organism>
<dbReference type="Proteomes" id="UP001138997">
    <property type="component" value="Unassembled WGS sequence"/>
</dbReference>
<name>A0A9X1SVX2_9ACTN</name>
<comment type="caution">
    <text evidence="1">The sequence shown here is derived from an EMBL/GenBank/DDBJ whole genome shotgun (WGS) entry which is preliminary data.</text>
</comment>
<protein>
    <submittedName>
        <fullName evidence="1">Uncharacterized protein</fullName>
    </submittedName>
</protein>
<dbReference type="EMBL" id="JAJOMB010000014">
    <property type="protein sequence ID" value="MCD5314109.1"/>
    <property type="molecule type" value="Genomic_DNA"/>
</dbReference>
<proteinExistence type="predicted"/>
<dbReference type="RefSeq" id="WP_231446362.1">
    <property type="nucleotide sequence ID" value="NZ_JAJOMB010000014.1"/>
</dbReference>